<evidence type="ECO:0000313" key="3">
    <source>
        <dbReference type="Proteomes" id="UP000799437"/>
    </source>
</evidence>
<accession>A0A6A6VUH2</accession>
<keyword evidence="1" id="KW-1133">Transmembrane helix</keyword>
<dbReference type="PROSITE" id="PS51257">
    <property type="entry name" value="PROKAR_LIPOPROTEIN"/>
    <property type="match status" value="1"/>
</dbReference>
<keyword evidence="3" id="KW-1185">Reference proteome</keyword>
<protein>
    <submittedName>
        <fullName evidence="2">Uncharacterized protein</fullName>
    </submittedName>
</protein>
<organism evidence="2 3">
    <name type="scientific">Pseudovirgaria hyperparasitica</name>
    <dbReference type="NCBI Taxonomy" id="470096"/>
    <lineage>
        <taxon>Eukaryota</taxon>
        <taxon>Fungi</taxon>
        <taxon>Dikarya</taxon>
        <taxon>Ascomycota</taxon>
        <taxon>Pezizomycotina</taxon>
        <taxon>Dothideomycetes</taxon>
        <taxon>Dothideomycetes incertae sedis</taxon>
        <taxon>Acrospermales</taxon>
        <taxon>Acrospermaceae</taxon>
        <taxon>Pseudovirgaria</taxon>
    </lineage>
</organism>
<feature type="transmembrane region" description="Helical" evidence="1">
    <location>
        <begin position="43"/>
        <end position="62"/>
    </location>
</feature>
<proteinExistence type="predicted"/>
<evidence type="ECO:0000313" key="2">
    <source>
        <dbReference type="EMBL" id="KAF2753805.1"/>
    </source>
</evidence>
<keyword evidence="1" id="KW-0472">Membrane</keyword>
<feature type="transmembrane region" description="Helical" evidence="1">
    <location>
        <begin position="9"/>
        <end position="28"/>
    </location>
</feature>
<dbReference type="Proteomes" id="UP000799437">
    <property type="component" value="Unassembled WGS sequence"/>
</dbReference>
<dbReference type="RefSeq" id="XP_033596256.1">
    <property type="nucleotide sequence ID" value="XM_033739523.1"/>
</dbReference>
<dbReference type="EMBL" id="ML996583">
    <property type="protein sequence ID" value="KAF2753805.1"/>
    <property type="molecule type" value="Genomic_DNA"/>
</dbReference>
<evidence type="ECO:0000256" key="1">
    <source>
        <dbReference type="SAM" id="Phobius"/>
    </source>
</evidence>
<keyword evidence="1" id="KW-0812">Transmembrane</keyword>
<dbReference type="AlphaFoldDB" id="A0A6A6VUH2"/>
<gene>
    <name evidence="2" type="ORF">EJ05DRAFT_172135</name>
</gene>
<sequence>MLYQRPIQAYVYILSIALMSCVLDLSPYNTSFPTFVRHYNAEIYVHSLTGQVLLFASIATSARPGLHARITNPEIPSQSPPPEQLTPFFDATTRVTLVSLKICGHALT</sequence>
<reference evidence="2" key="1">
    <citation type="journal article" date="2020" name="Stud. Mycol.">
        <title>101 Dothideomycetes genomes: a test case for predicting lifestyles and emergence of pathogens.</title>
        <authorList>
            <person name="Haridas S."/>
            <person name="Albert R."/>
            <person name="Binder M."/>
            <person name="Bloem J."/>
            <person name="Labutti K."/>
            <person name="Salamov A."/>
            <person name="Andreopoulos B."/>
            <person name="Baker S."/>
            <person name="Barry K."/>
            <person name="Bills G."/>
            <person name="Bluhm B."/>
            <person name="Cannon C."/>
            <person name="Castanera R."/>
            <person name="Culley D."/>
            <person name="Daum C."/>
            <person name="Ezra D."/>
            <person name="Gonzalez J."/>
            <person name="Henrissat B."/>
            <person name="Kuo A."/>
            <person name="Liang C."/>
            <person name="Lipzen A."/>
            <person name="Lutzoni F."/>
            <person name="Magnuson J."/>
            <person name="Mondo S."/>
            <person name="Nolan M."/>
            <person name="Ohm R."/>
            <person name="Pangilinan J."/>
            <person name="Park H.-J."/>
            <person name="Ramirez L."/>
            <person name="Alfaro M."/>
            <person name="Sun H."/>
            <person name="Tritt A."/>
            <person name="Yoshinaga Y."/>
            <person name="Zwiers L.-H."/>
            <person name="Turgeon B."/>
            <person name="Goodwin S."/>
            <person name="Spatafora J."/>
            <person name="Crous P."/>
            <person name="Grigoriev I."/>
        </authorList>
    </citation>
    <scope>NUCLEOTIDE SEQUENCE</scope>
    <source>
        <strain evidence="2">CBS 121739</strain>
    </source>
</reference>
<name>A0A6A6VUH2_9PEZI</name>
<dbReference type="GeneID" id="54480577"/>